<sequence>MGRRTFFMTCADAASVCERQMLVDAGSNDAFCMVDPEYLRGSDDGAGSLVLEFVNLTMFPRLFGLAELFRETFQS</sequence>
<protein>
    <submittedName>
        <fullName evidence="1">Uncharacterized protein</fullName>
    </submittedName>
</protein>
<name>A0A4C1WQF2_EUMVA</name>
<organism evidence="1 2">
    <name type="scientific">Eumeta variegata</name>
    <name type="common">Bagworm moth</name>
    <name type="synonym">Eumeta japonica</name>
    <dbReference type="NCBI Taxonomy" id="151549"/>
    <lineage>
        <taxon>Eukaryota</taxon>
        <taxon>Metazoa</taxon>
        <taxon>Ecdysozoa</taxon>
        <taxon>Arthropoda</taxon>
        <taxon>Hexapoda</taxon>
        <taxon>Insecta</taxon>
        <taxon>Pterygota</taxon>
        <taxon>Neoptera</taxon>
        <taxon>Endopterygota</taxon>
        <taxon>Lepidoptera</taxon>
        <taxon>Glossata</taxon>
        <taxon>Ditrysia</taxon>
        <taxon>Tineoidea</taxon>
        <taxon>Psychidae</taxon>
        <taxon>Oiketicinae</taxon>
        <taxon>Eumeta</taxon>
    </lineage>
</organism>
<comment type="caution">
    <text evidence="1">The sequence shown here is derived from an EMBL/GenBank/DDBJ whole genome shotgun (WGS) entry which is preliminary data.</text>
</comment>
<evidence type="ECO:0000313" key="2">
    <source>
        <dbReference type="Proteomes" id="UP000299102"/>
    </source>
</evidence>
<evidence type="ECO:0000313" key="1">
    <source>
        <dbReference type="EMBL" id="GBP52345.1"/>
    </source>
</evidence>
<reference evidence="1 2" key="1">
    <citation type="journal article" date="2019" name="Commun. Biol.">
        <title>The bagworm genome reveals a unique fibroin gene that provides high tensile strength.</title>
        <authorList>
            <person name="Kono N."/>
            <person name="Nakamura H."/>
            <person name="Ohtoshi R."/>
            <person name="Tomita M."/>
            <person name="Numata K."/>
            <person name="Arakawa K."/>
        </authorList>
    </citation>
    <scope>NUCLEOTIDE SEQUENCE [LARGE SCALE GENOMIC DNA]</scope>
</reference>
<gene>
    <name evidence="1" type="ORF">EVAR_38492_1</name>
</gene>
<dbReference type="AlphaFoldDB" id="A0A4C1WQF2"/>
<proteinExistence type="predicted"/>
<dbReference type="Proteomes" id="UP000299102">
    <property type="component" value="Unassembled WGS sequence"/>
</dbReference>
<dbReference type="EMBL" id="BGZK01000600">
    <property type="protein sequence ID" value="GBP52345.1"/>
    <property type="molecule type" value="Genomic_DNA"/>
</dbReference>
<accession>A0A4C1WQF2</accession>
<keyword evidence="2" id="KW-1185">Reference proteome</keyword>